<protein>
    <recommendedName>
        <fullName evidence="1">IPT/TIG domain-containing protein</fullName>
    </recommendedName>
</protein>
<sequence>MNLKVTHSFFFFILIVSAFSCKSGKDDSDPISDYFLFQTLSTVINGSGPSADINPELGFPGTKTTVTGEGFIGTASDYTVTVGSANATDINILSATSLEFTMPELAGITDNATVALSVKKSGVSLVSKTIRYRPAPVIALNQPNSFNRKIASNDKSVFFTFTITTSGLHLFNSYGSAANLDFFYYTSPTSSATTIATGTAIDTEFKRFNLTPGTYYLQVKFISGSDSNFKMNIASNDGVVPTSTSNSVNGTAGVGSTYLCYDSLGFGNANVAGSCDVINGADAANKTGKCTYPSANGITTRVYYGNGFQTSYAQFTCLNPGNGSQNETESIFKAFP</sequence>
<dbReference type="Gene3D" id="2.60.120.380">
    <property type="match status" value="1"/>
</dbReference>
<gene>
    <name evidence="2" type="ORF">LPTSP3_g37490</name>
</gene>
<reference evidence="2 3" key="1">
    <citation type="submission" date="2021-08" db="EMBL/GenBank/DDBJ databases">
        <title>Complete genome sequence of Leptospira kobayashii strain E30.</title>
        <authorList>
            <person name="Nakao R."/>
            <person name="Nakamura S."/>
            <person name="Masuzawa T."/>
            <person name="Koizumi N."/>
        </authorList>
    </citation>
    <scope>NUCLEOTIDE SEQUENCE [LARGE SCALE GENOMIC DNA]</scope>
    <source>
        <strain evidence="2 3">E30</strain>
    </source>
</reference>
<dbReference type="Pfam" id="PF01833">
    <property type="entry name" value="TIG"/>
    <property type="match status" value="1"/>
</dbReference>
<feature type="domain" description="IPT/TIG" evidence="1">
    <location>
        <begin position="52"/>
        <end position="128"/>
    </location>
</feature>
<accession>A0ABM7UNU1</accession>
<dbReference type="PROSITE" id="PS51257">
    <property type="entry name" value="PROKAR_LIPOPROTEIN"/>
    <property type="match status" value="1"/>
</dbReference>
<dbReference type="SUPFAM" id="SSF81296">
    <property type="entry name" value="E set domains"/>
    <property type="match status" value="1"/>
</dbReference>
<name>A0ABM7UNU1_9LEPT</name>
<evidence type="ECO:0000313" key="3">
    <source>
        <dbReference type="Proteomes" id="UP000245263"/>
    </source>
</evidence>
<dbReference type="RefSeq" id="WP_109022367.1">
    <property type="nucleotide sequence ID" value="NZ_AP025029.1"/>
</dbReference>
<dbReference type="InterPro" id="IPR014756">
    <property type="entry name" value="Ig_E-set"/>
</dbReference>
<dbReference type="InterPro" id="IPR002909">
    <property type="entry name" value="IPT_dom"/>
</dbReference>
<dbReference type="EMBL" id="AP025029">
    <property type="protein sequence ID" value="BDA80819.1"/>
    <property type="molecule type" value="Genomic_DNA"/>
</dbReference>
<evidence type="ECO:0000313" key="2">
    <source>
        <dbReference type="EMBL" id="BDA80819.1"/>
    </source>
</evidence>
<proteinExistence type="predicted"/>
<dbReference type="InterPro" id="IPR013783">
    <property type="entry name" value="Ig-like_fold"/>
</dbReference>
<keyword evidence="3" id="KW-1185">Reference proteome</keyword>
<dbReference type="Gene3D" id="2.60.40.10">
    <property type="entry name" value="Immunoglobulins"/>
    <property type="match status" value="1"/>
</dbReference>
<dbReference type="Proteomes" id="UP000245263">
    <property type="component" value="Chromosome 2"/>
</dbReference>
<evidence type="ECO:0000259" key="1">
    <source>
        <dbReference type="Pfam" id="PF01833"/>
    </source>
</evidence>
<organism evidence="2 3">
    <name type="scientific">Leptospira kobayashii</name>
    <dbReference type="NCBI Taxonomy" id="1917830"/>
    <lineage>
        <taxon>Bacteria</taxon>
        <taxon>Pseudomonadati</taxon>
        <taxon>Spirochaetota</taxon>
        <taxon>Spirochaetia</taxon>
        <taxon>Leptospirales</taxon>
        <taxon>Leptospiraceae</taxon>
        <taxon>Leptospira</taxon>
    </lineage>
</organism>